<reference evidence="1" key="1">
    <citation type="journal article" date="2015" name="BMC Genomics">
        <title>Genome mining reveals unlocked bioactive potential of marine Gram-negative bacteria.</title>
        <authorList>
            <person name="Machado H."/>
            <person name="Sonnenschein E.C."/>
            <person name="Melchiorsen J."/>
            <person name="Gram L."/>
        </authorList>
    </citation>
    <scope>NUCLEOTIDE SEQUENCE</scope>
    <source>
        <strain evidence="1">S2052</strain>
    </source>
</reference>
<name>A0A837G700_9VIBR</name>
<comment type="caution">
    <text evidence="1">The sequence shown here is derived from an EMBL/GenBank/DDBJ whole genome shotgun (WGS) entry which is preliminary data.</text>
</comment>
<accession>A0A837G700</accession>
<protein>
    <submittedName>
        <fullName evidence="1">Uncharacterized protein</fullName>
    </submittedName>
</protein>
<dbReference type="RefSeq" id="WP_045985856.1">
    <property type="nucleotide sequence ID" value="NZ_CP063052.1"/>
</dbReference>
<organism evidence="1">
    <name type="scientific">Vibrio coralliilyticus</name>
    <dbReference type="NCBI Taxonomy" id="190893"/>
    <lineage>
        <taxon>Bacteria</taxon>
        <taxon>Pseudomonadati</taxon>
        <taxon>Pseudomonadota</taxon>
        <taxon>Gammaproteobacteria</taxon>
        <taxon>Vibrionales</taxon>
        <taxon>Vibrionaceae</taxon>
        <taxon>Vibrio</taxon>
    </lineage>
</organism>
<gene>
    <name evidence="1" type="ORF">TW71_10595</name>
</gene>
<dbReference type="EMBL" id="JXXR01000011">
    <property type="protein sequence ID" value="KJY73217.1"/>
    <property type="molecule type" value="Genomic_DNA"/>
</dbReference>
<sequence length="154" mass="16931">MLARYLLIVIASISPLSAYAADNGDDIGLGDIKNSIEKSQDTMHYVRTMDGSVYVPEPKQNRDKPAHSYFSLESYDIYSSQGGKRMVQAMVTNNSGGGITLKPKQIKAYFGNEHYVSPTRIDQDGSFAQGETKSVTLYFGETDASILGLLTRAY</sequence>
<dbReference type="AlphaFoldDB" id="A0A837G700"/>
<evidence type="ECO:0000313" key="1">
    <source>
        <dbReference type="EMBL" id="KJY73217.1"/>
    </source>
</evidence>
<proteinExistence type="predicted"/>